<feature type="compositionally biased region" description="Low complexity" evidence="1">
    <location>
        <begin position="75"/>
        <end position="120"/>
    </location>
</feature>
<feature type="region of interest" description="Disordered" evidence="1">
    <location>
        <begin position="75"/>
        <end position="136"/>
    </location>
</feature>
<organism evidence="2 3">
    <name type="scientific">Halopolyspora algeriensis</name>
    <dbReference type="NCBI Taxonomy" id="1500506"/>
    <lineage>
        <taxon>Bacteria</taxon>
        <taxon>Bacillati</taxon>
        <taxon>Actinomycetota</taxon>
        <taxon>Actinomycetes</taxon>
        <taxon>Actinomycetes incertae sedis</taxon>
        <taxon>Halopolyspora</taxon>
    </lineage>
</organism>
<name>A0A368VZH5_9ACTN</name>
<evidence type="ECO:0000256" key="1">
    <source>
        <dbReference type="SAM" id="MobiDB-lite"/>
    </source>
</evidence>
<evidence type="ECO:0000313" key="3">
    <source>
        <dbReference type="Proteomes" id="UP000253495"/>
    </source>
</evidence>
<protein>
    <submittedName>
        <fullName evidence="2">Uncharacterized protein</fullName>
    </submittedName>
</protein>
<proteinExistence type="predicted"/>
<dbReference type="EMBL" id="QPJC01000003">
    <property type="protein sequence ID" value="RCW45054.1"/>
    <property type="molecule type" value="Genomic_DNA"/>
</dbReference>
<sequence>MSLRSRRSSPCSSGGPDRARRRRYHLWPTMPLCVSLAMVVGIVAGTAPASAQPRAEEDDSRGLVSGLVALLSPRPSALSPAPSSSPLPASSSGLSPAEASGSSPAGPAASGSPKSGPALPTASPEASGARPGPGRQWTLTASKLKLIGSRYHGYSMQEVEGRQVKTLHFTAQRLEITDLVQRGALGNGTVMRAASAPGRVSTITDGPIHLYTRRLTGTPAVADHPLAPVTLSPDSLAMPNLDLGFLQLPKLTFTDVTAHNVELSGGTLFIPDARITVVGR</sequence>
<dbReference type="AlphaFoldDB" id="A0A368VZH5"/>
<comment type="caution">
    <text evidence="2">The sequence shown here is derived from an EMBL/GenBank/DDBJ whole genome shotgun (WGS) entry which is preliminary data.</text>
</comment>
<evidence type="ECO:0000313" key="2">
    <source>
        <dbReference type="EMBL" id="RCW45054.1"/>
    </source>
</evidence>
<accession>A0A368VZH5</accession>
<dbReference type="Proteomes" id="UP000253495">
    <property type="component" value="Unassembled WGS sequence"/>
</dbReference>
<gene>
    <name evidence="2" type="ORF">DFQ14_10315</name>
</gene>
<keyword evidence="3" id="KW-1185">Reference proteome</keyword>
<reference evidence="2 3" key="1">
    <citation type="submission" date="2018-07" db="EMBL/GenBank/DDBJ databases">
        <title>Genomic Encyclopedia of Type Strains, Phase III (KMG-III): the genomes of soil and plant-associated and newly described type strains.</title>
        <authorList>
            <person name="Whitman W."/>
        </authorList>
    </citation>
    <scope>NUCLEOTIDE SEQUENCE [LARGE SCALE GENOMIC DNA]</scope>
    <source>
        <strain evidence="2 3">CECT 8575</strain>
    </source>
</reference>